<dbReference type="PANTHER" id="PTHR45641:SF19">
    <property type="entry name" value="NEPHROCYSTIN-3"/>
    <property type="match status" value="1"/>
</dbReference>
<keyword evidence="2" id="KW-0802">TPR repeat</keyword>
<dbReference type="Pfam" id="PF13424">
    <property type="entry name" value="TPR_12"/>
    <property type="match status" value="1"/>
</dbReference>
<keyword evidence="1" id="KW-0677">Repeat</keyword>
<sequence length="85" mass="10149">MKEFSKALFYHQKALEIFQETLPENHPDLAITHNNIAKVYNSTHEYNTAMEHAQLAIGMIQRKLIDNHPRFIEYRNLIEEIRKKL</sequence>
<dbReference type="EMBL" id="CAJOBB010010541">
    <property type="protein sequence ID" value="CAF4246648.1"/>
    <property type="molecule type" value="Genomic_DNA"/>
</dbReference>
<name>A0A820EIJ0_9BILA</name>
<evidence type="ECO:0000256" key="2">
    <source>
        <dbReference type="ARBA" id="ARBA00022803"/>
    </source>
</evidence>
<evidence type="ECO:0000313" key="4">
    <source>
        <dbReference type="Proteomes" id="UP000663868"/>
    </source>
</evidence>
<gene>
    <name evidence="3" type="ORF">KXQ929_LOCUS42575</name>
</gene>
<accession>A0A820EIJ0</accession>
<proteinExistence type="predicted"/>
<organism evidence="3 4">
    <name type="scientific">Adineta steineri</name>
    <dbReference type="NCBI Taxonomy" id="433720"/>
    <lineage>
        <taxon>Eukaryota</taxon>
        <taxon>Metazoa</taxon>
        <taxon>Spiralia</taxon>
        <taxon>Gnathifera</taxon>
        <taxon>Rotifera</taxon>
        <taxon>Eurotatoria</taxon>
        <taxon>Bdelloidea</taxon>
        <taxon>Adinetida</taxon>
        <taxon>Adinetidae</taxon>
        <taxon>Adineta</taxon>
    </lineage>
</organism>
<evidence type="ECO:0008006" key="5">
    <source>
        <dbReference type="Google" id="ProtNLM"/>
    </source>
</evidence>
<comment type="caution">
    <text evidence="3">The sequence shown here is derived from an EMBL/GenBank/DDBJ whole genome shotgun (WGS) entry which is preliminary data.</text>
</comment>
<dbReference type="SUPFAM" id="SSF48452">
    <property type="entry name" value="TPR-like"/>
    <property type="match status" value="1"/>
</dbReference>
<evidence type="ECO:0000256" key="1">
    <source>
        <dbReference type="ARBA" id="ARBA00022737"/>
    </source>
</evidence>
<reference evidence="3" key="1">
    <citation type="submission" date="2021-02" db="EMBL/GenBank/DDBJ databases">
        <authorList>
            <person name="Nowell W R."/>
        </authorList>
    </citation>
    <scope>NUCLEOTIDE SEQUENCE</scope>
</reference>
<dbReference type="Proteomes" id="UP000663868">
    <property type="component" value="Unassembled WGS sequence"/>
</dbReference>
<protein>
    <recommendedName>
        <fullName evidence="5">Tetratricopeptide repeat protein</fullName>
    </recommendedName>
</protein>
<dbReference type="PANTHER" id="PTHR45641">
    <property type="entry name" value="TETRATRICOPEPTIDE REPEAT PROTEIN (AFU_ORTHOLOGUE AFUA_6G03870)"/>
    <property type="match status" value="1"/>
</dbReference>
<dbReference type="AlphaFoldDB" id="A0A820EIJ0"/>
<dbReference type="InterPro" id="IPR011990">
    <property type="entry name" value="TPR-like_helical_dom_sf"/>
</dbReference>
<evidence type="ECO:0000313" key="3">
    <source>
        <dbReference type="EMBL" id="CAF4246648.1"/>
    </source>
</evidence>
<dbReference type="Gene3D" id="1.25.40.10">
    <property type="entry name" value="Tetratricopeptide repeat domain"/>
    <property type="match status" value="1"/>
</dbReference>